<feature type="compositionally biased region" description="Basic and acidic residues" evidence="1">
    <location>
        <begin position="209"/>
        <end position="221"/>
    </location>
</feature>
<sequence>MIHSILIFTLSGIPLYQKHFTSHEHHYHQSSSSTNTPKHHVASPPSSGTSSHHANATGSTSGANQASVSSSSSTTNSVSGGSSATPKVPPISMLQALISSMWRTAWNLKMLNDSDSHDDDEHVSHSMLTHMHFDYMSLTLKVNLSHELMCVLMHDHDGDATYEFCYLMAGEILREFVSVCAAGAPNHMMAGGSQQSGANRWEGFNQERMRRDDEKHSDERLQQQQQNDDEDEDDEDDDVTESGIRESSQFGREMQMKSVPEIAVSSLSGGETTFQTPQPKRATPTGSNNSTIPSGTTSSSPLATSIKSITSEQQRIMNTRFFKICHSMRDRLIRDTLREQHGCVSCHLIDVREHHSEFSLSMSGEDSFLGGRASVSLAGSSGFSAFGGSPSFSIPSHMMHASSSFGTSDSSDSDSFDLSANLNILISHAKDVMHEIIDDPVEIHIKTSDEHIHYIAKISTHNFLVVKYQANRSQHMRRILAETVDLLRKIHGFMSSISTQSAG</sequence>
<feature type="region of interest" description="Disordered" evidence="1">
    <location>
        <begin position="24"/>
        <end position="86"/>
    </location>
</feature>
<dbReference type="AlphaFoldDB" id="A0A7S1KNU9"/>
<feature type="compositionally biased region" description="Low complexity" evidence="1">
    <location>
        <begin position="285"/>
        <end position="301"/>
    </location>
</feature>
<feature type="compositionally biased region" description="Polar residues" evidence="1">
    <location>
        <begin position="44"/>
        <end position="58"/>
    </location>
</feature>
<feature type="region of interest" description="Disordered" evidence="1">
    <location>
        <begin position="209"/>
        <end position="256"/>
    </location>
</feature>
<organism evidence="2">
    <name type="scientific">Percolomonas cosmopolitus</name>
    <dbReference type="NCBI Taxonomy" id="63605"/>
    <lineage>
        <taxon>Eukaryota</taxon>
        <taxon>Discoba</taxon>
        <taxon>Heterolobosea</taxon>
        <taxon>Tetramitia</taxon>
        <taxon>Eutetramitia</taxon>
        <taxon>Percolomonadidae</taxon>
        <taxon>Percolomonas</taxon>
    </lineage>
</organism>
<name>A0A7S1KNU9_9EUKA</name>
<evidence type="ECO:0000256" key="1">
    <source>
        <dbReference type="SAM" id="MobiDB-lite"/>
    </source>
</evidence>
<feature type="compositionally biased region" description="Acidic residues" evidence="1">
    <location>
        <begin position="227"/>
        <end position="240"/>
    </location>
</feature>
<feature type="region of interest" description="Disordered" evidence="1">
    <location>
        <begin position="268"/>
        <end position="302"/>
    </location>
</feature>
<feature type="compositionally biased region" description="Polar residues" evidence="1">
    <location>
        <begin position="268"/>
        <end position="278"/>
    </location>
</feature>
<dbReference type="EMBL" id="HBGD01004282">
    <property type="protein sequence ID" value="CAD9080287.1"/>
    <property type="molecule type" value="Transcribed_RNA"/>
</dbReference>
<proteinExistence type="predicted"/>
<protein>
    <submittedName>
        <fullName evidence="2">Uncharacterized protein</fullName>
    </submittedName>
</protein>
<reference evidence="2" key="1">
    <citation type="submission" date="2021-01" db="EMBL/GenBank/DDBJ databases">
        <authorList>
            <person name="Corre E."/>
            <person name="Pelletier E."/>
            <person name="Niang G."/>
            <person name="Scheremetjew M."/>
            <person name="Finn R."/>
            <person name="Kale V."/>
            <person name="Holt S."/>
            <person name="Cochrane G."/>
            <person name="Meng A."/>
            <person name="Brown T."/>
            <person name="Cohen L."/>
        </authorList>
    </citation>
    <scope>NUCLEOTIDE SEQUENCE</scope>
    <source>
        <strain evidence="2">WS</strain>
    </source>
</reference>
<gene>
    <name evidence="2" type="ORF">PCOS0759_LOCUS3527</name>
</gene>
<accession>A0A7S1KNU9</accession>
<feature type="compositionally biased region" description="Low complexity" evidence="1">
    <location>
        <begin position="59"/>
        <end position="84"/>
    </location>
</feature>
<evidence type="ECO:0000313" key="2">
    <source>
        <dbReference type="EMBL" id="CAD9080287.1"/>
    </source>
</evidence>